<name>A0A165JKB3_EXIGL</name>
<dbReference type="InParanoid" id="A0A165JKB3"/>
<feature type="compositionally biased region" description="Acidic residues" evidence="1">
    <location>
        <begin position="358"/>
        <end position="371"/>
    </location>
</feature>
<feature type="region of interest" description="Disordered" evidence="1">
    <location>
        <begin position="337"/>
        <end position="381"/>
    </location>
</feature>
<accession>A0A165JKB3</accession>
<sequence length="412" mass="45725">MSVIENPSIYDHPGSDGFFAIVQLDPVASVAAMKDARASEAAAKIPRSKYLVIMETIGYSGIELSPGVPKLELTFLQVGRGLPPDAWAAAAVSPAPTQREDRPPLVASSPLPWPDCYVYSFGCIIAIVSRLHKSSADVVCLTEDDLDRACGYTITDQMRPRRERREARTVEQADSVVAQSTALESAHSAEEQSEVAASQDADLDDSDWDSESESSWPPPPILPTTPQPPAPYQPQQMNLNVEMWLDLSTAHELSPPHQIISELTQLQSIEDEWARRKAEEIVTNRPQTTAWLEHISTGEEPPDDASIRAISDDGLGDDWEVTVEDSVDDRAERARAERRARRGERQPIIDDMQASEQSDCDDNGSDLADTEDQGKAQPPSRRDYVLSRRVYLYVGGLIYRALRALRRCFRWG</sequence>
<evidence type="ECO:0000313" key="2">
    <source>
        <dbReference type="EMBL" id="KZV94968.1"/>
    </source>
</evidence>
<gene>
    <name evidence="2" type="ORF">EXIGLDRAFT_748393</name>
</gene>
<protein>
    <submittedName>
        <fullName evidence="2">Uncharacterized protein</fullName>
    </submittedName>
</protein>
<evidence type="ECO:0000313" key="3">
    <source>
        <dbReference type="Proteomes" id="UP000077266"/>
    </source>
</evidence>
<keyword evidence="3" id="KW-1185">Reference proteome</keyword>
<dbReference type="AlphaFoldDB" id="A0A165JKB3"/>
<organism evidence="2 3">
    <name type="scientific">Exidia glandulosa HHB12029</name>
    <dbReference type="NCBI Taxonomy" id="1314781"/>
    <lineage>
        <taxon>Eukaryota</taxon>
        <taxon>Fungi</taxon>
        <taxon>Dikarya</taxon>
        <taxon>Basidiomycota</taxon>
        <taxon>Agaricomycotina</taxon>
        <taxon>Agaricomycetes</taxon>
        <taxon>Auriculariales</taxon>
        <taxon>Exidiaceae</taxon>
        <taxon>Exidia</taxon>
    </lineage>
</organism>
<feature type="compositionally biased region" description="Basic and acidic residues" evidence="1">
    <location>
        <begin position="337"/>
        <end position="348"/>
    </location>
</feature>
<feature type="compositionally biased region" description="Basic and acidic residues" evidence="1">
    <location>
        <begin position="159"/>
        <end position="171"/>
    </location>
</feature>
<dbReference type="OrthoDB" id="3053346at2759"/>
<dbReference type="EMBL" id="KV425965">
    <property type="protein sequence ID" value="KZV94968.1"/>
    <property type="molecule type" value="Genomic_DNA"/>
</dbReference>
<feature type="compositionally biased region" description="Pro residues" evidence="1">
    <location>
        <begin position="216"/>
        <end position="232"/>
    </location>
</feature>
<proteinExistence type="predicted"/>
<dbReference type="Proteomes" id="UP000077266">
    <property type="component" value="Unassembled WGS sequence"/>
</dbReference>
<reference evidence="2 3" key="1">
    <citation type="journal article" date="2016" name="Mol. Biol. Evol.">
        <title>Comparative Genomics of Early-Diverging Mushroom-Forming Fungi Provides Insights into the Origins of Lignocellulose Decay Capabilities.</title>
        <authorList>
            <person name="Nagy L.G."/>
            <person name="Riley R."/>
            <person name="Tritt A."/>
            <person name="Adam C."/>
            <person name="Daum C."/>
            <person name="Floudas D."/>
            <person name="Sun H."/>
            <person name="Yadav J.S."/>
            <person name="Pangilinan J."/>
            <person name="Larsson K.H."/>
            <person name="Matsuura K."/>
            <person name="Barry K."/>
            <person name="Labutti K."/>
            <person name="Kuo R."/>
            <person name="Ohm R.A."/>
            <person name="Bhattacharya S.S."/>
            <person name="Shirouzu T."/>
            <person name="Yoshinaga Y."/>
            <person name="Martin F.M."/>
            <person name="Grigoriev I.V."/>
            <person name="Hibbett D.S."/>
        </authorList>
    </citation>
    <scope>NUCLEOTIDE SEQUENCE [LARGE SCALE GENOMIC DNA]</scope>
    <source>
        <strain evidence="2 3">HHB12029</strain>
    </source>
</reference>
<feature type="compositionally biased region" description="Acidic residues" evidence="1">
    <location>
        <begin position="201"/>
        <end position="212"/>
    </location>
</feature>
<evidence type="ECO:0000256" key="1">
    <source>
        <dbReference type="SAM" id="MobiDB-lite"/>
    </source>
</evidence>
<feature type="region of interest" description="Disordered" evidence="1">
    <location>
        <begin position="159"/>
        <end position="234"/>
    </location>
</feature>